<keyword evidence="7 9" id="KW-0206">Cytoskeleton</keyword>
<comment type="function">
    <text evidence="9">Negative regulator of katanin-mediated microtubule severing and release from the centrosome. Required for central spindle formation and the completion of cytokinesis. Negative regulator of the Wnt signaling pathway. Represses beta-catenin-mediated transcriptional activation by promoting the nuclear exclusion of beta-catenin.</text>
</comment>
<evidence type="ECO:0000256" key="8">
    <source>
        <dbReference type="ARBA" id="ARBA00023306"/>
    </source>
</evidence>
<dbReference type="Proteomes" id="UP000472263">
    <property type="component" value="Chromosome 19"/>
</dbReference>
<feature type="region of interest" description="Disordered" evidence="10">
    <location>
        <begin position="673"/>
        <end position="697"/>
    </location>
</feature>
<reference evidence="11" key="3">
    <citation type="submission" date="2025-09" db="UniProtKB">
        <authorList>
            <consortium name="Ensembl"/>
        </authorList>
    </citation>
    <scope>IDENTIFICATION</scope>
</reference>
<dbReference type="GeneID" id="115378358"/>
<dbReference type="PANTHER" id="PTHR19354:SF4">
    <property type="entry name" value="ZIPPER PUTATIVE TUMOR SUPPRESSOR 2-RELATED"/>
    <property type="match status" value="1"/>
</dbReference>
<dbReference type="RefSeq" id="XP_029934450.1">
    <property type="nucleotide sequence ID" value="XM_030078590.1"/>
</dbReference>
<feature type="compositionally biased region" description="Low complexity" evidence="10">
    <location>
        <begin position="27"/>
        <end position="42"/>
    </location>
</feature>
<reference evidence="11" key="2">
    <citation type="submission" date="2025-08" db="UniProtKB">
        <authorList>
            <consortium name="Ensembl"/>
        </authorList>
    </citation>
    <scope>IDENTIFICATION</scope>
</reference>
<dbReference type="GO" id="GO:0005737">
    <property type="term" value="C:cytoplasm"/>
    <property type="evidence" value="ECO:0007669"/>
    <property type="project" value="UniProtKB-SubCell"/>
</dbReference>
<evidence type="ECO:0000256" key="6">
    <source>
        <dbReference type="ARBA" id="ARBA00023054"/>
    </source>
</evidence>
<feature type="compositionally biased region" description="Low complexity" evidence="10">
    <location>
        <begin position="293"/>
        <end position="312"/>
    </location>
</feature>
<feature type="coiled-coil region" evidence="9">
    <location>
        <begin position="526"/>
        <end position="620"/>
    </location>
</feature>
<feature type="compositionally biased region" description="Polar residues" evidence="10">
    <location>
        <begin position="83"/>
        <end position="98"/>
    </location>
</feature>
<dbReference type="RefSeq" id="XP_029934454.1">
    <property type="nucleotide sequence ID" value="XM_030078594.1"/>
</dbReference>
<gene>
    <name evidence="9 11" type="primary">LZTS2</name>
    <name evidence="9" type="synonym">LAPSER1</name>
    <name evidence="11" type="synonym">lzts2</name>
</gene>
<sequence length="697" mass="77312">MALVQALPISAEHHNPGHSGGARVRHPSGPASPTSTAAPSSSLDAMGSVSSLIATRPGAYQDHRSGVELGSRSRRPTPGATCLGSNSPQDPLLQSHTPSSKRHATTASSRGMEKESGNGNYTYLNEDYVGDWNDNHVTPTSPGSDADETKEALGLNGNMGGPPPKLVPVSGKLEKNMEKTVLRPTAFKPVIPKSRNSMQYLSPRHGASLSESQNNLNLLSPTHREASPSCSEKRSSYSGGRNGGSTQSCSMSDSGRNSLSSLPLYSGAGYSLASGEAAGGHLEPMKSAPPVNGHGHSNSDSGRSSSSKSTGSGSLGGRGQPLSDSGSNGRSPAPVEGYEGVVRDLEEKLRERELELQQLRDNLDENEAAICQVYEEKQKRCELELEELRQSCATRMQAASQKAQRAQQVLQLQVYQLQQEKKKLQEDFAQLLQEREHLEERCTSYEHEKIQLGPRLEETKWEVCQKSGEISLLKQQLKEVQGELSQRVGEIISLRGQLRESRGELTNTQALLQEAHAMSRTRTLELEVCENELQRRKSEAELLREKVGRLEEELAHLRETLTNQSAGNRQCQVFQEAEEHLLSYESDEAKAQRQGGSEAVQNMRTQMDRMRTELAFERQRAEEQTGSFETERRVWHEEKDKVIRYQKQLQQNYVQMYRRNRELERLLRELSQELESREEDEGSGNEINFDEIAATEI</sequence>
<dbReference type="GO" id="GO:0090090">
    <property type="term" value="P:negative regulation of canonical Wnt signaling pathway"/>
    <property type="evidence" value="ECO:0007669"/>
    <property type="project" value="TreeGrafter"/>
</dbReference>
<dbReference type="RefSeq" id="XP_029934453.1">
    <property type="nucleotide sequence ID" value="XM_030078593.1"/>
</dbReference>
<keyword evidence="2 9" id="KW-0132">Cell division</keyword>
<keyword evidence="8 9" id="KW-0131">Cell cycle</keyword>
<evidence type="ECO:0000256" key="4">
    <source>
        <dbReference type="ARBA" id="ARBA00022701"/>
    </source>
</evidence>
<reference evidence="11" key="1">
    <citation type="submission" date="2019-06" db="EMBL/GenBank/DDBJ databases">
        <authorList>
            <consortium name="Wellcome Sanger Institute Data Sharing"/>
        </authorList>
    </citation>
    <scope>NUCLEOTIDE SEQUENCE [LARGE SCALE GENOMIC DNA]</scope>
</reference>
<evidence type="ECO:0000256" key="3">
    <source>
        <dbReference type="ARBA" id="ARBA00022687"/>
    </source>
</evidence>
<dbReference type="HAMAP" id="MF_03026">
    <property type="entry name" value="LZTS2"/>
    <property type="match status" value="1"/>
</dbReference>
<dbReference type="GO" id="GO:0030496">
    <property type="term" value="C:midbody"/>
    <property type="evidence" value="ECO:0007669"/>
    <property type="project" value="UniProtKB-UniRule"/>
</dbReference>
<name>A0A668AID1_9TELE</name>
<keyword evidence="1 9" id="KW-0963">Cytoplasm</keyword>
<dbReference type="InterPro" id="IPR028597">
    <property type="entry name" value="LZTS2"/>
</dbReference>
<dbReference type="RefSeq" id="XP_029934455.1">
    <property type="nucleotide sequence ID" value="XM_030078595.1"/>
</dbReference>
<dbReference type="OrthoDB" id="10030037at2759"/>
<keyword evidence="12" id="KW-1185">Reference proteome</keyword>
<dbReference type="GO" id="GO:0005874">
    <property type="term" value="C:microtubule"/>
    <property type="evidence" value="ECO:0007669"/>
    <property type="project" value="UniProtKB-KW"/>
</dbReference>
<evidence type="ECO:0000256" key="2">
    <source>
        <dbReference type="ARBA" id="ARBA00022618"/>
    </source>
</evidence>
<dbReference type="GO" id="GO:0051013">
    <property type="term" value="P:microtubule severing"/>
    <property type="evidence" value="ECO:0007669"/>
    <property type="project" value="UniProtKB-UniRule"/>
</dbReference>
<dbReference type="RefSeq" id="XP_029934452.1">
    <property type="nucleotide sequence ID" value="XM_030078592.1"/>
</dbReference>
<evidence type="ECO:0000313" key="11">
    <source>
        <dbReference type="Ensembl" id="ENSMMDP00005047734.1"/>
    </source>
</evidence>
<dbReference type="GO" id="GO:0051255">
    <property type="term" value="P:spindle midzone assembly"/>
    <property type="evidence" value="ECO:0007669"/>
    <property type="project" value="UniProtKB-UniRule"/>
</dbReference>
<proteinExistence type="inferred from homology"/>
<feature type="region of interest" description="Disordered" evidence="10">
    <location>
        <begin position="280"/>
        <end position="339"/>
    </location>
</feature>
<keyword evidence="3 9" id="KW-0879">Wnt signaling pathway</keyword>
<dbReference type="AlphaFoldDB" id="A0A668AID1"/>
<evidence type="ECO:0000256" key="10">
    <source>
        <dbReference type="SAM" id="MobiDB-lite"/>
    </source>
</evidence>
<dbReference type="GO" id="GO:0005813">
    <property type="term" value="C:centrosome"/>
    <property type="evidence" value="ECO:0007669"/>
    <property type="project" value="UniProtKB-SubCell"/>
</dbReference>
<dbReference type="Pfam" id="PF06818">
    <property type="entry name" value="Fez1"/>
    <property type="match status" value="1"/>
</dbReference>
<comment type="similarity">
    <text evidence="9">Belongs to the LZTS2 family.</text>
</comment>
<keyword evidence="6 9" id="KW-0175">Coiled coil</keyword>
<organism evidence="11 12">
    <name type="scientific">Myripristis murdjan</name>
    <name type="common">pinecone soldierfish</name>
    <dbReference type="NCBI Taxonomy" id="586833"/>
    <lineage>
        <taxon>Eukaryota</taxon>
        <taxon>Metazoa</taxon>
        <taxon>Chordata</taxon>
        <taxon>Craniata</taxon>
        <taxon>Vertebrata</taxon>
        <taxon>Euteleostomi</taxon>
        <taxon>Actinopterygii</taxon>
        <taxon>Neopterygii</taxon>
        <taxon>Teleostei</taxon>
        <taxon>Neoteleostei</taxon>
        <taxon>Acanthomorphata</taxon>
        <taxon>Holocentriformes</taxon>
        <taxon>Holocentridae</taxon>
        <taxon>Myripristis</taxon>
    </lineage>
</organism>
<dbReference type="GO" id="GO:0051168">
    <property type="term" value="P:nuclear export"/>
    <property type="evidence" value="ECO:0007669"/>
    <property type="project" value="UniProtKB-UniRule"/>
</dbReference>
<dbReference type="RefSeq" id="XP_029934451.1">
    <property type="nucleotide sequence ID" value="XM_030078591.1"/>
</dbReference>
<feature type="region of interest" description="Disordered" evidence="10">
    <location>
        <begin position="1"/>
        <end position="164"/>
    </location>
</feature>
<evidence type="ECO:0000313" key="12">
    <source>
        <dbReference type="Proteomes" id="UP000472263"/>
    </source>
</evidence>
<comment type="subcellular location">
    <subcellularLocation>
        <location evidence="9">Cytoplasm</location>
    </subcellularLocation>
    <subcellularLocation>
        <location evidence="9">Cytoplasm</location>
        <location evidence="9">Cytoskeleton</location>
        <location evidence="9">Microtubule organizing center</location>
        <location evidence="9">Centrosome</location>
    </subcellularLocation>
</comment>
<evidence type="ECO:0000256" key="9">
    <source>
        <dbReference type="HAMAP-Rule" id="MF_03026"/>
    </source>
</evidence>
<keyword evidence="5 9" id="KW-0498">Mitosis</keyword>
<feature type="region of interest" description="Disordered" evidence="10">
    <location>
        <begin position="184"/>
        <end position="257"/>
    </location>
</feature>
<keyword evidence="4 9" id="KW-0493">Microtubule</keyword>
<dbReference type="GO" id="GO:0000281">
    <property type="term" value="P:mitotic cytokinesis"/>
    <property type="evidence" value="ECO:0007669"/>
    <property type="project" value="UniProtKB-UniRule"/>
</dbReference>
<dbReference type="GO" id="GO:0016055">
    <property type="term" value="P:Wnt signaling pathway"/>
    <property type="evidence" value="ECO:0007669"/>
    <property type="project" value="UniProtKB-KW"/>
</dbReference>
<protein>
    <recommendedName>
        <fullName evidence="9">Leucine zipper putative tumor suppressor 2 homolog</fullName>
    </recommendedName>
    <alternativeName>
        <fullName evidence="9">Protein LAPSER1</fullName>
    </alternativeName>
</protein>
<dbReference type="Ensembl" id="ENSMMDT00005048680.1">
    <property type="protein sequence ID" value="ENSMMDP00005047734.1"/>
    <property type="gene ID" value="ENSMMDG00005021742.1"/>
</dbReference>
<evidence type="ECO:0000256" key="7">
    <source>
        <dbReference type="ARBA" id="ARBA00023212"/>
    </source>
</evidence>
<dbReference type="InterPro" id="IPR045329">
    <property type="entry name" value="LZTS"/>
</dbReference>
<accession>A0A668AID1</accession>
<feature type="compositionally biased region" description="Low complexity" evidence="10">
    <location>
        <begin position="208"/>
        <end position="220"/>
    </location>
</feature>
<dbReference type="InParanoid" id="A0A668AID1"/>
<dbReference type="GeneTree" id="ENSGT00940000154078"/>
<feature type="compositionally biased region" description="Polar residues" evidence="10">
    <location>
        <begin position="246"/>
        <end position="257"/>
    </location>
</feature>
<evidence type="ECO:0000256" key="5">
    <source>
        <dbReference type="ARBA" id="ARBA00022776"/>
    </source>
</evidence>
<evidence type="ECO:0000256" key="1">
    <source>
        <dbReference type="ARBA" id="ARBA00022490"/>
    </source>
</evidence>
<feature type="compositionally biased region" description="Basic and acidic residues" evidence="10">
    <location>
        <begin position="222"/>
        <end position="235"/>
    </location>
</feature>
<dbReference type="PANTHER" id="PTHR19354">
    <property type="entry name" value="ZIPPER PUTATIVE TUMOR SUPPRESSOR 2 HOMOLOG-LIKE PROTEIN-RELATED"/>
    <property type="match status" value="1"/>
</dbReference>